<evidence type="ECO:0000313" key="2">
    <source>
        <dbReference type="EMBL" id="CAK9323029.1"/>
    </source>
</evidence>
<organism evidence="2 3">
    <name type="scientific">Citrullus colocynthis</name>
    <name type="common">colocynth</name>
    <dbReference type="NCBI Taxonomy" id="252529"/>
    <lineage>
        <taxon>Eukaryota</taxon>
        <taxon>Viridiplantae</taxon>
        <taxon>Streptophyta</taxon>
        <taxon>Embryophyta</taxon>
        <taxon>Tracheophyta</taxon>
        <taxon>Spermatophyta</taxon>
        <taxon>Magnoliopsida</taxon>
        <taxon>eudicotyledons</taxon>
        <taxon>Gunneridae</taxon>
        <taxon>Pentapetalae</taxon>
        <taxon>rosids</taxon>
        <taxon>fabids</taxon>
        <taxon>Cucurbitales</taxon>
        <taxon>Cucurbitaceae</taxon>
        <taxon>Benincaseae</taxon>
        <taxon>Citrullus</taxon>
    </lineage>
</organism>
<dbReference type="EMBL" id="OZ021739">
    <property type="protein sequence ID" value="CAK9323029.1"/>
    <property type="molecule type" value="Genomic_DNA"/>
</dbReference>
<evidence type="ECO:0000313" key="3">
    <source>
        <dbReference type="Proteomes" id="UP001642487"/>
    </source>
</evidence>
<keyword evidence="3" id="KW-1185">Reference proteome</keyword>
<sequence>MNLFTFLSLLLGFSFFSLFINNGVVFVDALHKIYPELQSLQTDAAVIKPLHRTRFHFQPRRHWINGSPNVLQGNLSLVLSVQSQRRSLGKHRLGSLNFQRFNQLEAIEARSLPFKALRHQWLLVRLRHRPPRQQARHLIHRNRPPKPSGPKLRRSGQSLRPISNRVDQTGSQPDRRPGSGSQRQRLPGPDDSVAERRRPLEDHNRQQKAAKGSGVFV</sequence>
<feature type="compositionally biased region" description="Basic and acidic residues" evidence="1">
    <location>
        <begin position="193"/>
        <end position="205"/>
    </location>
</feature>
<feature type="compositionally biased region" description="Basic residues" evidence="1">
    <location>
        <begin position="132"/>
        <end position="144"/>
    </location>
</feature>
<name>A0ABP0YR92_9ROSI</name>
<accession>A0ABP0YR92</accession>
<protein>
    <submittedName>
        <fullName evidence="2">Uncharacterized protein</fullName>
    </submittedName>
</protein>
<proteinExistence type="predicted"/>
<feature type="region of interest" description="Disordered" evidence="1">
    <location>
        <begin position="132"/>
        <end position="217"/>
    </location>
</feature>
<gene>
    <name evidence="2" type="ORF">CITCOLO1_LOCUS15199</name>
</gene>
<dbReference type="Proteomes" id="UP001642487">
    <property type="component" value="Chromosome 5"/>
</dbReference>
<evidence type="ECO:0000256" key="1">
    <source>
        <dbReference type="SAM" id="MobiDB-lite"/>
    </source>
</evidence>
<reference evidence="2 3" key="1">
    <citation type="submission" date="2024-03" db="EMBL/GenBank/DDBJ databases">
        <authorList>
            <person name="Gkanogiannis A."/>
            <person name="Becerra Lopez-Lavalle L."/>
        </authorList>
    </citation>
    <scope>NUCLEOTIDE SEQUENCE [LARGE SCALE GENOMIC DNA]</scope>
</reference>
<feature type="compositionally biased region" description="Polar residues" evidence="1">
    <location>
        <begin position="155"/>
        <end position="172"/>
    </location>
</feature>